<dbReference type="PANTHER" id="PTHR46731">
    <property type="entry name" value="F-BOX ONLY PROTEIN 15"/>
    <property type="match status" value="1"/>
</dbReference>
<protein>
    <submittedName>
        <fullName evidence="2">Uncharacterized protein</fullName>
    </submittedName>
</protein>
<evidence type="ECO:0000256" key="1">
    <source>
        <dbReference type="SAM" id="MobiDB-lite"/>
    </source>
</evidence>
<dbReference type="Proteomes" id="UP001148018">
    <property type="component" value="Unassembled WGS sequence"/>
</dbReference>
<dbReference type="GO" id="GO:0019005">
    <property type="term" value="C:SCF ubiquitin ligase complex"/>
    <property type="evidence" value="ECO:0007669"/>
    <property type="project" value="TreeGrafter"/>
</dbReference>
<dbReference type="PANTHER" id="PTHR46731:SF1">
    <property type="entry name" value="F-BOX ONLY PROTEIN 15"/>
    <property type="match status" value="1"/>
</dbReference>
<reference evidence="2" key="1">
    <citation type="submission" date="2022-07" db="EMBL/GenBank/DDBJ databases">
        <title>Chromosome-level genome of Muraenolepis orangiensis.</title>
        <authorList>
            <person name="Kim J."/>
        </authorList>
    </citation>
    <scope>NUCLEOTIDE SEQUENCE</scope>
    <source>
        <strain evidence="2">KU_S4_2022</strain>
        <tissue evidence="2">Muscle</tissue>
    </source>
</reference>
<organism evidence="2 3">
    <name type="scientific">Muraenolepis orangiensis</name>
    <name type="common">Patagonian moray cod</name>
    <dbReference type="NCBI Taxonomy" id="630683"/>
    <lineage>
        <taxon>Eukaryota</taxon>
        <taxon>Metazoa</taxon>
        <taxon>Chordata</taxon>
        <taxon>Craniata</taxon>
        <taxon>Vertebrata</taxon>
        <taxon>Euteleostomi</taxon>
        <taxon>Actinopterygii</taxon>
        <taxon>Neopterygii</taxon>
        <taxon>Teleostei</taxon>
        <taxon>Neoteleostei</taxon>
        <taxon>Acanthomorphata</taxon>
        <taxon>Zeiogadaria</taxon>
        <taxon>Gadariae</taxon>
        <taxon>Gadiformes</taxon>
        <taxon>Muraenolepidoidei</taxon>
        <taxon>Muraenolepididae</taxon>
        <taxon>Muraenolepis</taxon>
    </lineage>
</organism>
<dbReference type="AlphaFoldDB" id="A0A9Q0ESL8"/>
<evidence type="ECO:0000313" key="2">
    <source>
        <dbReference type="EMBL" id="KAJ3611176.1"/>
    </source>
</evidence>
<dbReference type="EMBL" id="JANIIK010000037">
    <property type="protein sequence ID" value="KAJ3611176.1"/>
    <property type="molecule type" value="Genomic_DNA"/>
</dbReference>
<feature type="region of interest" description="Disordered" evidence="1">
    <location>
        <begin position="410"/>
        <end position="433"/>
    </location>
</feature>
<dbReference type="OrthoDB" id="3219396at2759"/>
<sequence length="433" mass="47930">MSKPKATMSSKHALLKAKGYRKLLIVPKPCFIQSVLWQNLYISKFGETWPKAAVMGIGQLRLGPVAPVADPPERPVGHWKRLYLNAMVGQDEKKWRRDLCVVSPYTGLPCRTTSVLRNLGISWELTVSTPSGVQQVVVQAQVNFFRSALTVSWCHGSWKPYNQLSSLQIHGVAKVDLNCPCFQRPGCRSLMSQLGARALSARSPVIGRDKLVKVLLPQPGLAVGIWRGTSSIAFVIACFHFHRLVERSLLGSSTCYTLHIVLHSEVAEIMSGHFSQLFCRKAQIQDGHIELVAISRTNLSQHTPVSSDIALPWRCEALDGTVENCCLMSLTLLDEWQHPFWCVSTPLSMAPAERAAALYDYDGEHFTMRHLDPGGHVAMEFVRTEQPRQLYLVALTLHVPLQDVNRHFGTSYLSSPRPPGESPGGGPAGGLVQ</sequence>
<gene>
    <name evidence="2" type="ORF">NHX12_021192</name>
</gene>
<feature type="compositionally biased region" description="Gly residues" evidence="1">
    <location>
        <begin position="422"/>
        <end position="433"/>
    </location>
</feature>
<keyword evidence="3" id="KW-1185">Reference proteome</keyword>
<accession>A0A9Q0ESL8</accession>
<name>A0A9Q0ESL8_9TELE</name>
<comment type="caution">
    <text evidence="2">The sequence shown here is derived from an EMBL/GenBank/DDBJ whole genome shotgun (WGS) entry which is preliminary data.</text>
</comment>
<proteinExistence type="predicted"/>
<evidence type="ECO:0000313" key="3">
    <source>
        <dbReference type="Proteomes" id="UP001148018"/>
    </source>
</evidence>